<dbReference type="RefSeq" id="WP_243326103.1">
    <property type="nucleotide sequence ID" value="NZ_JAKZMM010000042.1"/>
</dbReference>
<dbReference type="PANTHER" id="PTHR43190">
    <property type="entry name" value="N-ACETYL-D-GLUCOSAMINE KINASE"/>
    <property type="match status" value="1"/>
</dbReference>
<organism evidence="1 2">
    <name type="scientific">Parabacteroides faecalis</name>
    <dbReference type="NCBI Taxonomy" id="2924040"/>
    <lineage>
        <taxon>Bacteria</taxon>
        <taxon>Pseudomonadati</taxon>
        <taxon>Bacteroidota</taxon>
        <taxon>Bacteroidia</taxon>
        <taxon>Bacteroidales</taxon>
        <taxon>Tannerellaceae</taxon>
        <taxon>Parabacteroides</taxon>
    </lineage>
</organism>
<name>A0ABT0C5A1_9BACT</name>
<dbReference type="InterPro" id="IPR043129">
    <property type="entry name" value="ATPase_NBD"/>
</dbReference>
<dbReference type="InterPro" id="IPR052519">
    <property type="entry name" value="Euk-type_GlcNAc_Kinase"/>
</dbReference>
<sequence>MIAIADSGSTKTEWCLVEKIGQIHSRCFTPGMNPYFQSEEQMTAMIQQVLYPQWTGLVIDAVYFYGAGCAFPEKNVLVEKAIHSCWSVPVEVNSDLMAAAHALCGTDTGIACILGTGSNSCLYDGKEVKEQISPLGFILGDEGSGAVLGKLLIGDCLKRQLPASLCQEFMETYQLTPASILEHVYKKPFPNRYLASFVPFLKEHLDVESVFQLVYRSFDAFIRRNVMQYTGHDRYPVHFVGSVAFYFQSVLRQVLEKYELTPGKIEKAPMDGLILYYNKVRK</sequence>
<dbReference type="Gene3D" id="1.10.720.160">
    <property type="match status" value="1"/>
</dbReference>
<dbReference type="Gene3D" id="3.30.420.40">
    <property type="match status" value="2"/>
</dbReference>
<dbReference type="PANTHER" id="PTHR43190:SF3">
    <property type="entry name" value="N-ACETYL-D-GLUCOSAMINE KINASE"/>
    <property type="match status" value="1"/>
</dbReference>
<comment type="caution">
    <text evidence="1">The sequence shown here is derived from an EMBL/GenBank/DDBJ whole genome shotgun (WGS) entry which is preliminary data.</text>
</comment>
<keyword evidence="2" id="KW-1185">Reference proteome</keyword>
<evidence type="ECO:0000313" key="1">
    <source>
        <dbReference type="EMBL" id="MCJ2381736.1"/>
    </source>
</evidence>
<reference evidence="1 2" key="1">
    <citation type="submission" date="2022-03" db="EMBL/GenBank/DDBJ databases">
        <title>Parabacteroides sp. nov. isolated from swine feces.</title>
        <authorList>
            <person name="Bak J.E."/>
        </authorList>
    </citation>
    <scope>NUCLEOTIDE SEQUENCE [LARGE SCALE GENOMIC DNA]</scope>
    <source>
        <strain evidence="1 2">AGMB00274</strain>
    </source>
</reference>
<accession>A0ABT0C5A1</accession>
<dbReference type="EMBL" id="JAKZMM010000042">
    <property type="protein sequence ID" value="MCJ2381736.1"/>
    <property type="molecule type" value="Genomic_DNA"/>
</dbReference>
<gene>
    <name evidence="1" type="ORF">MUN53_14170</name>
</gene>
<protein>
    <submittedName>
        <fullName evidence="1">ATPase</fullName>
    </submittedName>
</protein>
<dbReference type="SUPFAM" id="SSF53067">
    <property type="entry name" value="Actin-like ATPase domain"/>
    <property type="match status" value="2"/>
</dbReference>
<proteinExistence type="predicted"/>
<evidence type="ECO:0000313" key="2">
    <source>
        <dbReference type="Proteomes" id="UP001165444"/>
    </source>
</evidence>
<dbReference type="Proteomes" id="UP001165444">
    <property type="component" value="Unassembled WGS sequence"/>
</dbReference>
<dbReference type="CDD" id="cd24079">
    <property type="entry name" value="ASKHA_NBD_PG1100-like"/>
    <property type="match status" value="1"/>
</dbReference>